<accession>A0ABR4NDA1</accession>
<evidence type="ECO:0000313" key="4">
    <source>
        <dbReference type="EMBL" id="KAL2917431.1"/>
    </source>
</evidence>
<evidence type="ECO:0000313" key="5">
    <source>
        <dbReference type="Proteomes" id="UP001527925"/>
    </source>
</evidence>
<dbReference type="SMART" id="SM01139">
    <property type="entry name" value="Drf_FH3"/>
    <property type="match status" value="1"/>
</dbReference>
<feature type="domain" description="GBD/FH3" evidence="2">
    <location>
        <begin position="88"/>
        <end position="474"/>
    </location>
</feature>
<proteinExistence type="predicted"/>
<evidence type="ECO:0000259" key="2">
    <source>
        <dbReference type="PROSITE" id="PS51232"/>
    </source>
</evidence>
<dbReference type="SMART" id="SM00498">
    <property type="entry name" value="FH2"/>
    <property type="match status" value="1"/>
</dbReference>
<dbReference type="InterPro" id="IPR042201">
    <property type="entry name" value="FH2_Formin_sf"/>
</dbReference>
<dbReference type="InterPro" id="IPR014768">
    <property type="entry name" value="GBD/FH3_dom"/>
</dbReference>
<dbReference type="InterPro" id="IPR015425">
    <property type="entry name" value="FH2_Formin"/>
</dbReference>
<dbReference type="InterPro" id="IPR011989">
    <property type="entry name" value="ARM-like"/>
</dbReference>
<dbReference type="SMART" id="SM01140">
    <property type="entry name" value="Drf_GBD"/>
    <property type="match status" value="1"/>
</dbReference>
<feature type="region of interest" description="Disordered" evidence="1">
    <location>
        <begin position="611"/>
        <end position="642"/>
    </location>
</feature>
<dbReference type="Pfam" id="PF06371">
    <property type="entry name" value="Drf_GBD"/>
    <property type="match status" value="1"/>
</dbReference>
<dbReference type="EMBL" id="JADGIZ020000011">
    <property type="protein sequence ID" value="KAL2917431.1"/>
    <property type="molecule type" value="Genomic_DNA"/>
</dbReference>
<feature type="region of interest" description="Disordered" evidence="1">
    <location>
        <begin position="1"/>
        <end position="89"/>
    </location>
</feature>
<dbReference type="PANTHER" id="PTHR45725">
    <property type="entry name" value="FORMIN HOMOLOGY 2 FAMILY MEMBER"/>
    <property type="match status" value="1"/>
</dbReference>
<feature type="compositionally biased region" description="Basic and acidic residues" evidence="1">
    <location>
        <begin position="962"/>
        <end position="983"/>
    </location>
</feature>
<organism evidence="4 5">
    <name type="scientific">Polyrhizophydium stewartii</name>
    <dbReference type="NCBI Taxonomy" id="2732419"/>
    <lineage>
        <taxon>Eukaryota</taxon>
        <taxon>Fungi</taxon>
        <taxon>Fungi incertae sedis</taxon>
        <taxon>Chytridiomycota</taxon>
        <taxon>Chytridiomycota incertae sedis</taxon>
        <taxon>Chytridiomycetes</taxon>
        <taxon>Rhizophydiales</taxon>
        <taxon>Rhizophydiales incertae sedis</taxon>
        <taxon>Polyrhizophydium</taxon>
    </lineage>
</organism>
<dbReference type="Gene3D" id="1.10.238.150">
    <property type="entry name" value="Formin, FH3 diaphanous domain"/>
    <property type="match status" value="1"/>
</dbReference>
<comment type="caution">
    <text evidence="4">The sequence shown here is derived from an EMBL/GenBank/DDBJ whole genome shotgun (WGS) entry which is preliminary data.</text>
</comment>
<dbReference type="SUPFAM" id="SSF48371">
    <property type="entry name" value="ARM repeat"/>
    <property type="match status" value="1"/>
</dbReference>
<dbReference type="InterPro" id="IPR016024">
    <property type="entry name" value="ARM-type_fold"/>
</dbReference>
<evidence type="ECO:0000256" key="1">
    <source>
        <dbReference type="SAM" id="MobiDB-lite"/>
    </source>
</evidence>
<dbReference type="InterPro" id="IPR010472">
    <property type="entry name" value="FH3_dom"/>
</dbReference>
<evidence type="ECO:0000259" key="3">
    <source>
        <dbReference type="PROSITE" id="PS51444"/>
    </source>
</evidence>
<gene>
    <name evidence="4" type="primary">DAAM2</name>
    <name evidence="4" type="ORF">HK105_203097</name>
</gene>
<dbReference type="InterPro" id="IPR051425">
    <property type="entry name" value="Formin_Homology"/>
</dbReference>
<dbReference type="Gene3D" id="1.25.10.10">
    <property type="entry name" value="Leucine-rich Repeat Variant"/>
    <property type="match status" value="1"/>
</dbReference>
<dbReference type="Pfam" id="PF06367">
    <property type="entry name" value="Drf_FH3"/>
    <property type="match status" value="1"/>
</dbReference>
<protein>
    <submittedName>
        <fullName evidence="4">Dishevelled associated activator of morphogenesis 2</fullName>
    </submittedName>
</protein>
<dbReference type="Gene3D" id="1.20.58.2220">
    <property type="entry name" value="Formin, FH2 domain"/>
    <property type="match status" value="1"/>
</dbReference>
<name>A0ABR4NDA1_9FUNG</name>
<dbReference type="InterPro" id="IPR010473">
    <property type="entry name" value="GTPase-bd"/>
</dbReference>
<keyword evidence="5" id="KW-1185">Reference proteome</keyword>
<dbReference type="PROSITE" id="PS51444">
    <property type="entry name" value="FH2"/>
    <property type="match status" value="1"/>
</dbReference>
<dbReference type="Proteomes" id="UP001527925">
    <property type="component" value="Unassembled WGS sequence"/>
</dbReference>
<reference evidence="4 5" key="1">
    <citation type="submission" date="2023-09" db="EMBL/GenBank/DDBJ databases">
        <title>Pangenome analysis of Batrachochytrium dendrobatidis and related Chytrids.</title>
        <authorList>
            <person name="Yacoub M.N."/>
            <person name="Stajich J.E."/>
            <person name="James T.Y."/>
        </authorList>
    </citation>
    <scope>NUCLEOTIDE SEQUENCE [LARGE SCALE GENOMIC DNA]</scope>
    <source>
        <strain evidence="4 5">JEL0888</strain>
    </source>
</reference>
<sequence>MGGQPKDGKDPTGGKEPPRGKTMLWKPWGKSNEAVGPAAGGNAHHDAISSPVKGAMPHSTSAGMLSSTGVGAAGASGGTSSPMTGSFADIPPEDDVNAKFEAFLAELALPHQKAEQMRGMPAAKKWGLLMQREEKVNPVDTPGRLLYEPGAYVTLLQSGLAASELAKELQSLDVAMRTQPISWVKQFIDGGGLPVLVRVITSLYAKKAGAIAAELPLTTASSVSADERNAQIYAIRVMKAQMSNSLGLIASLAHPDAIKVLSLALNCTMLRTKSMAIEVLAALCLIPPNGHSQVVHAFDYYQSAFGEPRRFQTLVNDLSSQELENGPEAANYRDYQAATMTFFNALCNTPDDVEVRMALRGELVDLGLAEKIQELRQLESDVISTQADIFEDSAANDSELLSESLASVPAQMSSIDSLFAALKAQASQSDTEKLLARAMQCLLLLPSDSFRRAKYWEFVVVVLNQLCLQRHGIAPNAARLSIDVERAIERISADGITPSPVIGSVLDLSALESADVTKLDFGSQPDSLNKFSTDSPSPTKKAIRAALPAKPKLTPHVKMKQVQWTKLSAEKVKSSIWKDIGVNAAAEDAIRREKLDLKELETMFCNGGTGASAATLDDAGGESRASNARATDTKTPESDSPAKLKTVTVLDPKRSNNVSIMLGRVKLSYVEIREALIRMEEGKISETLIKQLQVNKPTPEDIELIKEFTGGNEQKLVELGKAEQFLWEINKVPRLDQRLNILNYKLKFHDRLQESRPQIEAVIEASSQLKDNKKIARLLQIILALGNYMNADSAAKGGAFGFTLDSLTKLIDVKSADRKTSLLNYVVSTIDQKFPDLADLGIAGVVHERASKVSLVTISQEIGELVRGMEGLERELKQPDSNVKGDMIKTYTETFIKENKPSLESLSSRHKLMEEMFKKTIEYYGEDPSTTPAFFGIFSTFLLHVDRARKENIKLEVMNNKTSEKSSKQAEKEQEKRKLKENVSKVLNSDNKQIMDDLISALKKGDHFKE</sequence>
<feature type="compositionally biased region" description="Basic and acidic residues" evidence="1">
    <location>
        <begin position="631"/>
        <end position="642"/>
    </location>
</feature>
<feature type="domain" description="FH2" evidence="3">
    <location>
        <begin position="549"/>
        <end position="971"/>
    </location>
</feature>
<feature type="region of interest" description="Disordered" evidence="1">
    <location>
        <begin position="959"/>
        <end position="984"/>
    </location>
</feature>
<dbReference type="PROSITE" id="PS51232">
    <property type="entry name" value="GBD_FH3"/>
    <property type="match status" value="1"/>
</dbReference>
<dbReference type="SUPFAM" id="SSF101447">
    <property type="entry name" value="Formin homology 2 domain (FH2 domain)"/>
    <property type="match status" value="1"/>
</dbReference>
<dbReference type="PANTHER" id="PTHR45725:SF1">
    <property type="entry name" value="DISHEVELLED ASSOCIATED ACTIVATOR OF MORPHOGENESIS, ISOFORM D"/>
    <property type="match status" value="1"/>
</dbReference>
<dbReference type="Pfam" id="PF02181">
    <property type="entry name" value="FH2"/>
    <property type="match status" value="1"/>
</dbReference>
<feature type="compositionally biased region" description="Basic and acidic residues" evidence="1">
    <location>
        <begin position="1"/>
        <end position="19"/>
    </location>
</feature>